<dbReference type="Pfam" id="PF01979">
    <property type="entry name" value="Amidohydro_1"/>
    <property type="match status" value="1"/>
</dbReference>
<dbReference type="SUPFAM" id="SSF51338">
    <property type="entry name" value="Composite domain of metallo-dependent hydrolases"/>
    <property type="match status" value="1"/>
</dbReference>
<feature type="non-terminal residue" evidence="9">
    <location>
        <position position="341"/>
    </location>
</feature>
<evidence type="ECO:0000256" key="4">
    <source>
        <dbReference type="ARBA" id="ARBA00022801"/>
    </source>
</evidence>
<evidence type="ECO:0000259" key="8">
    <source>
        <dbReference type="Pfam" id="PF01979"/>
    </source>
</evidence>
<protein>
    <recommendedName>
        <fullName evidence="2">imidazolonepropionase</fullName>
        <ecNumber evidence="2">3.5.2.7</ecNumber>
    </recommendedName>
</protein>
<evidence type="ECO:0000256" key="5">
    <source>
        <dbReference type="ARBA" id="ARBA00022808"/>
    </source>
</evidence>
<dbReference type="NCBIfam" id="TIGR01224">
    <property type="entry name" value="hutI"/>
    <property type="match status" value="1"/>
</dbReference>
<keyword evidence="3" id="KW-0479">Metal-binding</keyword>
<dbReference type="GO" id="GO:0046872">
    <property type="term" value="F:metal ion binding"/>
    <property type="evidence" value="ECO:0007669"/>
    <property type="project" value="UniProtKB-KW"/>
</dbReference>
<keyword evidence="7" id="KW-0408">Iron</keyword>
<keyword evidence="4" id="KW-0378">Hydrolase</keyword>
<dbReference type="CDD" id="cd01296">
    <property type="entry name" value="Imidazolone-5PH"/>
    <property type="match status" value="1"/>
</dbReference>
<dbReference type="AlphaFoldDB" id="X1L2K3"/>
<proteinExistence type="predicted"/>
<evidence type="ECO:0000256" key="3">
    <source>
        <dbReference type="ARBA" id="ARBA00022723"/>
    </source>
</evidence>
<comment type="caution">
    <text evidence="9">The sequence shown here is derived from an EMBL/GenBank/DDBJ whole genome shotgun (WGS) entry which is preliminary data.</text>
</comment>
<sequence>MLHLWDEDSVISEINLLDNAKEINADNKVVTPGLIDCHTHLVFSGSREEEFYLRIKGEDYLKILRRGGGILSTVDAVRKTSFEDLYNNGIEILNDMLSFGTTTVEIKSGYGLSTEDELKILKVIKRLDKEHPINVVPTFLGAHAFPREYKKKEEDYVNLIIEEMLPAVKEKNLAEFCDVFCGRGVFNLEQTERILDAAKDLGYKLKIHADQLSYNGGAELAAKTNAISASHLEYISDEGIVNMKQKRIIGELLPGSLFFMGKTNYAPAKKMINNDVPLTLATNYNPGTCAIKSLPIIMTLACIYMGMSAEEVIAATTINAACALDLQNDVGSIEIGKKSYM</sequence>
<dbReference type="Gene3D" id="2.30.40.10">
    <property type="entry name" value="Urease, subunit C, domain 1"/>
    <property type="match status" value="1"/>
</dbReference>
<keyword evidence="6" id="KW-0862">Zinc</keyword>
<dbReference type="EC" id="3.5.2.7" evidence="2"/>
<dbReference type="GO" id="GO:0019556">
    <property type="term" value="P:L-histidine catabolic process to glutamate and formamide"/>
    <property type="evidence" value="ECO:0007669"/>
    <property type="project" value="InterPro"/>
</dbReference>
<dbReference type="InterPro" id="IPR011059">
    <property type="entry name" value="Metal-dep_hydrolase_composite"/>
</dbReference>
<accession>X1L2K3</accession>
<organism evidence="9">
    <name type="scientific">marine sediment metagenome</name>
    <dbReference type="NCBI Taxonomy" id="412755"/>
    <lineage>
        <taxon>unclassified sequences</taxon>
        <taxon>metagenomes</taxon>
        <taxon>ecological metagenomes</taxon>
    </lineage>
</organism>
<evidence type="ECO:0000256" key="1">
    <source>
        <dbReference type="ARBA" id="ARBA00005023"/>
    </source>
</evidence>
<dbReference type="PANTHER" id="PTHR42752">
    <property type="entry name" value="IMIDAZOLONEPROPIONASE"/>
    <property type="match status" value="1"/>
</dbReference>
<dbReference type="InterPro" id="IPR005920">
    <property type="entry name" value="HutI"/>
</dbReference>
<dbReference type="EMBL" id="BARV01007822">
    <property type="protein sequence ID" value="GAI13198.1"/>
    <property type="molecule type" value="Genomic_DNA"/>
</dbReference>
<dbReference type="GO" id="GO:0050480">
    <property type="term" value="F:imidazolonepropionase activity"/>
    <property type="evidence" value="ECO:0007669"/>
    <property type="project" value="UniProtKB-EC"/>
</dbReference>
<gene>
    <name evidence="9" type="ORF">S06H3_15864</name>
</gene>
<evidence type="ECO:0000313" key="9">
    <source>
        <dbReference type="EMBL" id="GAI13198.1"/>
    </source>
</evidence>
<dbReference type="SUPFAM" id="SSF51556">
    <property type="entry name" value="Metallo-dependent hydrolases"/>
    <property type="match status" value="1"/>
</dbReference>
<dbReference type="InterPro" id="IPR006680">
    <property type="entry name" value="Amidohydro-rel"/>
</dbReference>
<dbReference type="Gene3D" id="3.20.20.140">
    <property type="entry name" value="Metal-dependent hydrolases"/>
    <property type="match status" value="1"/>
</dbReference>
<dbReference type="GO" id="GO:0005737">
    <property type="term" value="C:cytoplasm"/>
    <property type="evidence" value="ECO:0007669"/>
    <property type="project" value="InterPro"/>
</dbReference>
<dbReference type="InterPro" id="IPR032466">
    <property type="entry name" value="Metal_Hydrolase"/>
</dbReference>
<name>X1L2K3_9ZZZZ</name>
<dbReference type="PANTHER" id="PTHR42752:SF1">
    <property type="entry name" value="IMIDAZOLONEPROPIONASE-RELATED"/>
    <property type="match status" value="1"/>
</dbReference>
<evidence type="ECO:0000256" key="7">
    <source>
        <dbReference type="ARBA" id="ARBA00023004"/>
    </source>
</evidence>
<dbReference type="FunFam" id="3.20.20.140:FF:000007">
    <property type="entry name" value="Imidazolonepropionase"/>
    <property type="match status" value="1"/>
</dbReference>
<evidence type="ECO:0000256" key="6">
    <source>
        <dbReference type="ARBA" id="ARBA00022833"/>
    </source>
</evidence>
<evidence type="ECO:0000256" key="2">
    <source>
        <dbReference type="ARBA" id="ARBA00012864"/>
    </source>
</evidence>
<comment type="pathway">
    <text evidence="1">Amino-acid degradation.</text>
</comment>
<keyword evidence="5" id="KW-0369">Histidine metabolism</keyword>
<feature type="domain" description="Amidohydrolase-related" evidence="8">
    <location>
        <begin position="29"/>
        <end position="338"/>
    </location>
</feature>
<reference evidence="9" key="1">
    <citation type="journal article" date="2014" name="Front. Microbiol.">
        <title>High frequency of phylogenetically diverse reductive dehalogenase-homologous genes in deep subseafloor sedimentary metagenomes.</title>
        <authorList>
            <person name="Kawai M."/>
            <person name="Futagami T."/>
            <person name="Toyoda A."/>
            <person name="Takaki Y."/>
            <person name="Nishi S."/>
            <person name="Hori S."/>
            <person name="Arai W."/>
            <person name="Tsubouchi T."/>
            <person name="Morono Y."/>
            <person name="Uchiyama I."/>
            <person name="Ito T."/>
            <person name="Fujiyama A."/>
            <person name="Inagaki F."/>
            <person name="Takami H."/>
        </authorList>
    </citation>
    <scope>NUCLEOTIDE SEQUENCE</scope>
    <source>
        <strain evidence="9">Expedition CK06-06</strain>
    </source>
</reference>